<accession>A0ABS7CRD1</accession>
<dbReference type="Gene3D" id="2.60.40.10">
    <property type="entry name" value="Immunoglobulins"/>
    <property type="match status" value="1"/>
</dbReference>
<dbReference type="RefSeq" id="WP_219876239.1">
    <property type="nucleotide sequence ID" value="NZ_JAHYXK010000003.1"/>
</dbReference>
<organism evidence="1 2">
    <name type="scientific">Pontibacter aydingkolensis</name>
    <dbReference type="NCBI Taxonomy" id="1911536"/>
    <lineage>
        <taxon>Bacteria</taxon>
        <taxon>Pseudomonadati</taxon>
        <taxon>Bacteroidota</taxon>
        <taxon>Cytophagia</taxon>
        <taxon>Cytophagales</taxon>
        <taxon>Hymenobacteraceae</taxon>
        <taxon>Pontibacter</taxon>
    </lineage>
</organism>
<keyword evidence="2" id="KW-1185">Reference proteome</keyword>
<proteinExistence type="predicted"/>
<sequence>MNILSTCLIKGFLLGCIFIGNPETTVVAASPGKISGNTTPLQALAVTDTGLPQACADNLITTILISEAPTIILDSKIGTFSAEAGTQQQPPYPDYYYVDGFNFPPGQVVQIVLSDPSGAFLLSTTGNADDFSTTIEVKAGIDKRIEEMIIVKYEPKEPGNHVATILHASDGAESKTLTLEGNATSPMPVELISFKAVTQTKYAVLNWATASEQNNSHFEIELSRAEANDFRSIGRVTSKNINSNILTNYSYQHLLTGKAETLYFRLKQVDIDGTYTYSKIVALEAPATGTSEILLAPNPIEPSTRLTIFTTEHGLVKIRVFNMSGKEVYIQNLLIYAGENSISLEMYNKISPGIYMLTTEFNNVVSRLKLIKD</sequence>
<name>A0ABS7CRD1_9BACT</name>
<dbReference type="InterPro" id="IPR013783">
    <property type="entry name" value="Ig-like_fold"/>
</dbReference>
<protein>
    <submittedName>
        <fullName evidence="1">T9SS type A sorting domain-containing protein</fullName>
    </submittedName>
</protein>
<evidence type="ECO:0000313" key="2">
    <source>
        <dbReference type="Proteomes" id="UP000813018"/>
    </source>
</evidence>
<dbReference type="Proteomes" id="UP000813018">
    <property type="component" value="Unassembled WGS sequence"/>
</dbReference>
<gene>
    <name evidence="1" type="ORF">K0O23_04660</name>
</gene>
<dbReference type="InterPro" id="IPR026444">
    <property type="entry name" value="Secre_tail"/>
</dbReference>
<comment type="caution">
    <text evidence="1">The sequence shown here is derived from an EMBL/GenBank/DDBJ whole genome shotgun (WGS) entry which is preliminary data.</text>
</comment>
<evidence type="ECO:0000313" key="1">
    <source>
        <dbReference type="EMBL" id="MBW7466350.1"/>
    </source>
</evidence>
<reference evidence="1 2" key="1">
    <citation type="journal article" date="2016" name="Int. J. Syst. Evol. Microbiol.">
        <title>Pontibacter aydingkolensis sp. nov., isolated from soil of a salt lake.</title>
        <authorList>
            <person name="Osman G."/>
            <person name="Zhang T."/>
            <person name="Lou K."/>
            <person name="Gao Y."/>
            <person name="Chang W."/>
            <person name="Lin Q."/>
            <person name="Yang H.M."/>
            <person name="Huo X.D."/>
            <person name="Wang N."/>
        </authorList>
    </citation>
    <scope>NUCLEOTIDE SEQUENCE [LARGE SCALE GENOMIC DNA]</scope>
    <source>
        <strain evidence="1 2">KACC 19255</strain>
    </source>
</reference>
<dbReference type="EMBL" id="JAHYXK010000003">
    <property type="protein sequence ID" value="MBW7466350.1"/>
    <property type="molecule type" value="Genomic_DNA"/>
</dbReference>
<dbReference type="NCBIfam" id="TIGR04183">
    <property type="entry name" value="Por_Secre_tail"/>
    <property type="match status" value="1"/>
</dbReference>